<name>A0ABS7FZG9_9ACTN</name>
<dbReference type="InterPro" id="IPR023801">
    <property type="entry name" value="His_deacetylse_dom"/>
</dbReference>
<dbReference type="EMBL" id="JAIBOA010000014">
    <property type="protein sequence ID" value="MBW8485019.1"/>
    <property type="molecule type" value="Genomic_DNA"/>
</dbReference>
<dbReference type="PRINTS" id="PR01270">
    <property type="entry name" value="HDASUPER"/>
</dbReference>
<comment type="similarity">
    <text evidence="2">Belongs to the histone deacetylase family.</text>
</comment>
<dbReference type="Gene3D" id="3.40.800.20">
    <property type="entry name" value="Histone deacetylase domain"/>
    <property type="match status" value="1"/>
</dbReference>
<dbReference type="InterPro" id="IPR023696">
    <property type="entry name" value="Ureohydrolase_dom_sf"/>
</dbReference>
<proteinExistence type="inferred from homology"/>
<evidence type="ECO:0000256" key="3">
    <source>
        <dbReference type="ARBA" id="ARBA00020218"/>
    </source>
</evidence>
<sequence length="410" mass="43461">MSADPAPAATAPSAPDGCGLRVLWDERLTAYDFGPGHPMNPVRVELTVALARELGVLDAANVDVRDFAAADDALLRLVHEEGYIASVRHSGQTGLPDERRGIGTADNPVFLGMHEASALIAGASVAGARAVWSGDAEHAANISGGLHHALAGAASGFCVYNDPAIAIAWLLDNGAERVAYVDIDVHHGDGVQDAFYNDPRVLTVSLHESPRTLFPGTGLPTETGGPDAPGSAVNVALPPGTGDAAWLRAFEAVVPAALRAFGPQFLVTQHGADAHALDPLAHLILTIDGQRTAYRRLHELAHEVAGGRWLATGGGGYELVQVVPRAWTHLLAEAAGRRLDPETATPETWRDFVRERTDEIAPRRMTDGTLEVRVHTWEEGFDPANPVDQAVLATRRAVFPELGLDPMADL</sequence>
<keyword evidence="7" id="KW-1185">Reference proteome</keyword>
<organism evidence="6 7">
    <name type="scientific">Actinomadura parmotrematis</name>
    <dbReference type="NCBI Taxonomy" id="2864039"/>
    <lineage>
        <taxon>Bacteria</taxon>
        <taxon>Bacillati</taxon>
        <taxon>Actinomycetota</taxon>
        <taxon>Actinomycetes</taxon>
        <taxon>Streptosporangiales</taxon>
        <taxon>Thermomonosporaceae</taxon>
        <taxon>Actinomadura</taxon>
    </lineage>
</organism>
<dbReference type="PANTHER" id="PTHR10625:SF10">
    <property type="entry name" value="HISTONE DEACETYLASE HDAC1"/>
    <property type="match status" value="1"/>
</dbReference>
<protein>
    <recommendedName>
        <fullName evidence="3">Acetoin utilization protein AcuC</fullName>
    </recommendedName>
</protein>
<comment type="pathway">
    <text evidence="1">Ketone degradation; acetoin degradation.</text>
</comment>
<dbReference type="RefSeq" id="WP_220168252.1">
    <property type="nucleotide sequence ID" value="NZ_JAIBOA010000014.1"/>
</dbReference>
<dbReference type="InterPro" id="IPR037138">
    <property type="entry name" value="His_deacetylse_dom_sf"/>
</dbReference>
<keyword evidence="4" id="KW-0006">Acetoin catabolism</keyword>
<evidence type="ECO:0000259" key="5">
    <source>
        <dbReference type="Pfam" id="PF00850"/>
    </source>
</evidence>
<dbReference type="Proteomes" id="UP000774570">
    <property type="component" value="Unassembled WGS sequence"/>
</dbReference>
<comment type="caution">
    <text evidence="6">The sequence shown here is derived from an EMBL/GenBank/DDBJ whole genome shotgun (WGS) entry which is preliminary data.</text>
</comment>
<evidence type="ECO:0000256" key="4">
    <source>
        <dbReference type="ARBA" id="ARBA00022627"/>
    </source>
</evidence>
<dbReference type="Pfam" id="PF00850">
    <property type="entry name" value="Hist_deacetyl"/>
    <property type="match status" value="1"/>
</dbReference>
<dbReference type="InterPro" id="IPR000286">
    <property type="entry name" value="HDACs"/>
</dbReference>
<dbReference type="PANTHER" id="PTHR10625">
    <property type="entry name" value="HISTONE DEACETYLASE HDAC1-RELATED"/>
    <property type="match status" value="1"/>
</dbReference>
<reference evidence="6 7" key="1">
    <citation type="submission" date="2021-07" db="EMBL/GenBank/DDBJ databases">
        <title>Actinomadura sp. PM05-2 isolated from lichen.</title>
        <authorList>
            <person name="Somphong A."/>
            <person name="Phongsopitanun W."/>
            <person name="Tanasupawat S."/>
            <person name="Peongsungnone V."/>
        </authorList>
    </citation>
    <scope>NUCLEOTIDE SEQUENCE [LARGE SCALE GENOMIC DNA]</scope>
    <source>
        <strain evidence="6 7">PM05-2</strain>
    </source>
</reference>
<accession>A0ABS7FZG9</accession>
<evidence type="ECO:0000256" key="1">
    <source>
        <dbReference type="ARBA" id="ARBA00005101"/>
    </source>
</evidence>
<dbReference type="SUPFAM" id="SSF52768">
    <property type="entry name" value="Arginase/deacetylase"/>
    <property type="match status" value="1"/>
</dbReference>
<dbReference type="CDD" id="cd09994">
    <property type="entry name" value="HDAC_AcuC_like"/>
    <property type="match status" value="1"/>
</dbReference>
<dbReference type="PRINTS" id="PR01272">
    <property type="entry name" value="ACUCPROTEIN"/>
</dbReference>
<evidence type="ECO:0000313" key="6">
    <source>
        <dbReference type="EMBL" id="MBW8485019.1"/>
    </source>
</evidence>
<dbReference type="InterPro" id="IPR003085">
    <property type="entry name" value="AcuC"/>
</dbReference>
<gene>
    <name evidence="6" type="ORF">K1Y72_21730</name>
</gene>
<evidence type="ECO:0000313" key="7">
    <source>
        <dbReference type="Proteomes" id="UP000774570"/>
    </source>
</evidence>
<evidence type="ECO:0000256" key="2">
    <source>
        <dbReference type="ARBA" id="ARBA00005947"/>
    </source>
</evidence>
<feature type="domain" description="Histone deacetylase" evidence="5">
    <location>
        <begin position="37"/>
        <end position="332"/>
    </location>
</feature>